<name>A0A6G6GPV7_9FLAO</name>
<keyword evidence="2" id="KW-1185">Reference proteome</keyword>
<evidence type="ECO:0000313" key="1">
    <source>
        <dbReference type="EMBL" id="QIE60616.1"/>
    </source>
</evidence>
<dbReference type="PANTHER" id="PTHR42866">
    <property type="entry name" value="3-DEOXY-MANNO-OCTULOSONATE CYTIDYLYLTRANSFERASE"/>
    <property type="match status" value="1"/>
</dbReference>
<dbReference type="GO" id="GO:0005829">
    <property type="term" value="C:cytosol"/>
    <property type="evidence" value="ECO:0007669"/>
    <property type="project" value="TreeGrafter"/>
</dbReference>
<evidence type="ECO:0000313" key="2">
    <source>
        <dbReference type="Proteomes" id="UP000505306"/>
    </source>
</evidence>
<dbReference type="KEGG" id="mgel:G5B37_13900"/>
<gene>
    <name evidence="1" type="ORF">G5B37_13900</name>
</gene>
<dbReference type="PANTHER" id="PTHR42866:SF1">
    <property type="entry name" value="SPORE COAT POLYSACCHARIDE BIOSYNTHESIS PROTEIN SPSF"/>
    <property type="match status" value="1"/>
</dbReference>
<dbReference type="Proteomes" id="UP000505306">
    <property type="component" value="Chromosome"/>
</dbReference>
<dbReference type="InterPro" id="IPR029044">
    <property type="entry name" value="Nucleotide-diphossugar_trans"/>
</dbReference>
<dbReference type="SUPFAM" id="SSF53448">
    <property type="entry name" value="Nucleotide-diphospho-sugar transferases"/>
    <property type="match status" value="1"/>
</dbReference>
<sequence length="267" mass="30436">MKTVACIIARTVSTRLPIKVLRDLTPGTTMVDFLVQRLKTVQQIDEIYICTSTQPVDDVLEDVAIRNKVKLYRGSEDKVIERMIDVGTSENADIVLRITADNPFTTTEYIDDQIQFLIDNELDYSRIVEVPIGASPEVIRFSALKDCYSKMDPSVSEYLMLFLFEPKTYKCGVLQVFEEDYSNYTVTVDTPIDLVRTKKVLEIFGSHDITLKDIIAIYKDASHDLPVTQFAMAGDVKLPYGKMVSVAEFSEDMNRRKQNSIIKKVYE</sequence>
<reference evidence="1 2" key="1">
    <citation type="submission" date="2020-02" db="EMBL/GenBank/DDBJ databases">
        <title>Complete genome sequence of Flavobacteriaceae bacterium.</title>
        <authorList>
            <person name="Kim S.-J."/>
            <person name="Kim Y.-S."/>
            <person name="Kim K.-H."/>
        </authorList>
    </citation>
    <scope>NUCLEOTIDE SEQUENCE [LARGE SCALE GENOMIC DNA]</scope>
    <source>
        <strain evidence="1 2">RR4-40</strain>
    </source>
</reference>
<dbReference type="InterPro" id="IPR003329">
    <property type="entry name" value="Cytidylyl_trans"/>
</dbReference>
<dbReference type="Pfam" id="PF02348">
    <property type="entry name" value="CTP_transf_3"/>
    <property type="match status" value="1"/>
</dbReference>
<organism evidence="1 2">
    <name type="scientific">Rasiella rasia</name>
    <dbReference type="NCBI Taxonomy" id="2744027"/>
    <lineage>
        <taxon>Bacteria</taxon>
        <taxon>Pseudomonadati</taxon>
        <taxon>Bacteroidota</taxon>
        <taxon>Flavobacteriia</taxon>
        <taxon>Flavobacteriales</taxon>
        <taxon>Flavobacteriaceae</taxon>
        <taxon>Rasiella</taxon>
    </lineage>
</organism>
<protein>
    <recommendedName>
        <fullName evidence="3">3-deoxy-manno-octulosonate cytidylyltransferase</fullName>
    </recommendedName>
</protein>
<evidence type="ECO:0008006" key="3">
    <source>
        <dbReference type="Google" id="ProtNLM"/>
    </source>
</evidence>
<proteinExistence type="predicted"/>
<dbReference type="EMBL" id="CP049057">
    <property type="protein sequence ID" value="QIE60616.1"/>
    <property type="molecule type" value="Genomic_DNA"/>
</dbReference>
<dbReference type="Gene3D" id="3.90.550.10">
    <property type="entry name" value="Spore Coat Polysaccharide Biosynthesis Protein SpsA, Chain A"/>
    <property type="match status" value="1"/>
</dbReference>
<dbReference type="RefSeq" id="WP_164680627.1">
    <property type="nucleotide sequence ID" value="NZ_CP049057.1"/>
</dbReference>
<accession>A0A6G6GPV7</accession>
<dbReference type="AlphaFoldDB" id="A0A6G6GPV7"/>